<dbReference type="SUPFAM" id="SSF48452">
    <property type="entry name" value="TPR-like"/>
    <property type="match status" value="1"/>
</dbReference>
<dbReference type="OrthoDB" id="6161812at2759"/>
<dbReference type="Gene3D" id="1.25.40.10">
    <property type="entry name" value="Tetratricopeptide repeat domain"/>
    <property type="match status" value="2"/>
</dbReference>
<dbReference type="InterPro" id="IPR056681">
    <property type="entry name" value="DUF7779"/>
</dbReference>
<comment type="caution">
    <text evidence="4">The sequence shown here is derived from an EMBL/GenBank/DDBJ whole genome shotgun (WGS) entry which is preliminary data.</text>
</comment>
<dbReference type="Pfam" id="PF13374">
    <property type="entry name" value="TPR_10"/>
    <property type="match status" value="1"/>
</dbReference>
<dbReference type="EMBL" id="JAADJG010000403">
    <property type="protein sequence ID" value="KAF4447328.1"/>
    <property type="molecule type" value="Genomic_DNA"/>
</dbReference>
<accession>A0A8H4KDH7</accession>
<proteinExistence type="predicted"/>
<name>A0A8H4KDH7_9HYPO</name>
<evidence type="ECO:0000313" key="5">
    <source>
        <dbReference type="Proteomes" id="UP000605986"/>
    </source>
</evidence>
<dbReference type="PANTHER" id="PTHR45641">
    <property type="entry name" value="TETRATRICOPEPTIDE REPEAT PROTEIN (AFU_ORTHOLOGUE AFUA_6G03870)"/>
    <property type="match status" value="1"/>
</dbReference>
<dbReference type="AlphaFoldDB" id="A0A8H4KDH7"/>
<gene>
    <name evidence="4" type="ORF">F53441_9125</name>
</gene>
<keyword evidence="1" id="KW-0677">Repeat</keyword>
<dbReference type="PANTHER" id="PTHR45641:SF19">
    <property type="entry name" value="NEPHROCYSTIN-3"/>
    <property type="match status" value="1"/>
</dbReference>
<dbReference type="InterPro" id="IPR011990">
    <property type="entry name" value="TPR-like_helical_dom_sf"/>
</dbReference>
<keyword evidence="5" id="KW-1185">Reference proteome</keyword>
<sequence>MVQANPEIAALVWEASPLDCVAVLANKAEEWDILSDEGGFSGVPYSSSLSKTWQASVSQLDRNSLSILSFLSFFDPDCIQNQFIEMRRSTPNFPKFFPDTDTSVKWRQSIRNLLCRGLIEQMKSSNTMRMHRLVQTVTLHAMNDQDRQEFFSTALDVIAKGHPQSQDTGDTLFKCWNVCAVYAPHVQRLQELQESWQLNTASTSSHFNLFFNSSWYLLETGFMDKALTLARCAEQQLKGNSAETTLQRASLYNTYGVVALQHGEFDAAETWFRETQTLRERHLTTSHALVVGVTLNLVLLLLNQMRPEDAVGELKKRDEEIKQDLTLPIRYRSGVDDFLAEAYLFLGHYDIAWECLQRSIAMTRETLPLESQGSGYYYFTQGNIRSGQGRLAEAFQYHMLGLEVRRKVLGNHIQTAGSCYRVGDIAARMGNLPEAIERLHEAKEIYGKLSLIGNYASGGKARVSWRLSQIYAESGKEEKAKWAKREAMELFREASCSLKETPTTEDFEALVPPLDR</sequence>
<reference evidence="4" key="1">
    <citation type="submission" date="2020-01" db="EMBL/GenBank/DDBJ databases">
        <title>Identification and distribution of gene clusters putatively required for synthesis of sphingolipid metabolism inhibitors in phylogenetically diverse species of the filamentous fungus Fusarium.</title>
        <authorList>
            <person name="Kim H.-S."/>
            <person name="Busman M."/>
            <person name="Brown D.W."/>
            <person name="Divon H."/>
            <person name="Uhlig S."/>
            <person name="Proctor R.H."/>
        </authorList>
    </citation>
    <scope>NUCLEOTIDE SEQUENCE</scope>
    <source>
        <strain evidence="4">NRRL 53441</strain>
    </source>
</reference>
<protein>
    <submittedName>
        <fullName evidence="4">TPR-like protein</fullName>
    </submittedName>
</protein>
<evidence type="ECO:0000256" key="1">
    <source>
        <dbReference type="ARBA" id="ARBA00022737"/>
    </source>
</evidence>
<dbReference type="Proteomes" id="UP000605986">
    <property type="component" value="Unassembled WGS sequence"/>
</dbReference>
<evidence type="ECO:0000313" key="4">
    <source>
        <dbReference type="EMBL" id="KAF4447328.1"/>
    </source>
</evidence>
<feature type="domain" description="DUF7779" evidence="3">
    <location>
        <begin position="57"/>
        <end position="146"/>
    </location>
</feature>
<evidence type="ECO:0000256" key="2">
    <source>
        <dbReference type="ARBA" id="ARBA00022803"/>
    </source>
</evidence>
<dbReference type="SMART" id="SM00028">
    <property type="entry name" value="TPR"/>
    <property type="match status" value="3"/>
</dbReference>
<organism evidence="4 5">
    <name type="scientific">Fusarium austroafricanum</name>
    <dbReference type="NCBI Taxonomy" id="2364996"/>
    <lineage>
        <taxon>Eukaryota</taxon>
        <taxon>Fungi</taxon>
        <taxon>Dikarya</taxon>
        <taxon>Ascomycota</taxon>
        <taxon>Pezizomycotina</taxon>
        <taxon>Sordariomycetes</taxon>
        <taxon>Hypocreomycetidae</taxon>
        <taxon>Hypocreales</taxon>
        <taxon>Nectriaceae</taxon>
        <taxon>Fusarium</taxon>
        <taxon>Fusarium concolor species complex</taxon>
    </lineage>
</organism>
<evidence type="ECO:0000259" key="3">
    <source>
        <dbReference type="Pfam" id="PF25000"/>
    </source>
</evidence>
<dbReference type="InterPro" id="IPR019734">
    <property type="entry name" value="TPR_rpt"/>
</dbReference>
<keyword evidence="2" id="KW-0802">TPR repeat</keyword>
<dbReference type="Pfam" id="PF25000">
    <property type="entry name" value="DUF7779"/>
    <property type="match status" value="1"/>
</dbReference>